<dbReference type="Proteomes" id="UP000824130">
    <property type="component" value="Unassembled WGS sequence"/>
</dbReference>
<gene>
    <name evidence="1" type="ORF">IAD25_08765</name>
</gene>
<sequence length="51" mass="6007">MDEKRLEAFEKMLDAVLSQYDSTTEKMARLKADGKEKTATYRQLFADKLQY</sequence>
<proteinExistence type="predicted"/>
<name>A0A9D1SVE4_9FIRM</name>
<dbReference type="EMBL" id="DVOB01000189">
    <property type="protein sequence ID" value="HIU96775.1"/>
    <property type="molecule type" value="Genomic_DNA"/>
</dbReference>
<accession>A0A9D1SVE4</accession>
<evidence type="ECO:0000313" key="2">
    <source>
        <dbReference type="Proteomes" id="UP000824130"/>
    </source>
</evidence>
<comment type="caution">
    <text evidence="1">The sequence shown here is derived from an EMBL/GenBank/DDBJ whole genome shotgun (WGS) entry which is preliminary data.</text>
</comment>
<reference evidence="1" key="2">
    <citation type="journal article" date="2021" name="PeerJ">
        <title>Extensive microbial diversity within the chicken gut microbiome revealed by metagenomics and culture.</title>
        <authorList>
            <person name="Gilroy R."/>
            <person name="Ravi A."/>
            <person name="Getino M."/>
            <person name="Pursley I."/>
            <person name="Horton D.L."/>
            <person name="Alikhan N.F."/>
            <person name="Baker D."/>
            <person name="Gharbi K."/>
            <person name="Hall N."/>
            <person name="Watson M."/>
            <person name="Adriaenssens E.M."/>
            <person name="Foster-Nyarko E."/>
            <person name="Jarju S."/>
            <person name="Secka A."/>
            <person name="Antonio M."/>
            <person name="Oren A."/>
            <person name="Chaudhuri R.R."/>
            <person name="La Ragione R."/>
            <person name="Hildebrand F."/>
            <person name="Pallen M.J."/>
        </authorList>
    </citation>
    <scope>NUCLEOTIDE SEQUENCE</scope>
    <source>
        <strain evidence="1">ChiSjej4B22-8349</strain>
    </source>
</reference>
<organism evidence="1 2">
    <name type="scientific">Candidatus Allocopromorpha excrementipullorum</name>
    <dbReference type="NCBI Taxonomy" id="2840743"/>
    <lineage>
        <taxon>Bacteria</taxon>
        <taxon>Bacillati</taxon>
        <taxon>Bacillota</taxon>
        <taxon>Clostridia</taxon>
        <taxon>Eubacteriales</taxon>
        <taxon>Eubacteriaceae</taxon>
        <taxon>Eubacteriaceae incertae sedis</taxon>
        <taxon>Candidatus Allocopromorpha</taxon>
    </lineage>
</organism>
<dbReference type="AlphaFoldDB" id="A0A9D1SVE4"/>
<reference evidence="1" key="1">
    <citation type="submission" date="2020-10" db="EMBL/GenBank/DDBJ databases">
        <authorList>
            <person name="Gilroy R."/>
        </authorList>
    </citation>
    <scope>NUCLEOTIDE SEQUENCE</scope>
    <source>
        <strain evidence="1">ChiSjej4B22-8349</strain>
    </source>
</reference>
<evidence type="ECO:0000313" key="1">
    <source>
        <dbReference type="EMBL" id="HIU96775.1"/>
    </source>
</evidence>
<protein>
    <submittedName>
        <fullName evidence="1">Uncharacterized protein</fullName>
    </submittedName>
</protein>